<evidence type="ECO:0008006" key="3">
    <source>
        <dbReference type="Google" id="ProtNLM"/>
    </source>
</evidence>
<reference evidence="1 2" key="1">
    <citation type="submission" date="2016-11" db="EMBL/GenBank/DDBJ databases">
        <authorList>
            <person name="Jaros S."/>
            <person name="Januszkiewicz K."/>
            <person name="Wedrychowicz H."/>
        </authorList>
    </citation>
    <scope>NUCLEOTIDE SEQUENCE [LARGE SCALE GENOMIC DNA]</scope>
    <source>
        <strain evidence="1 2">YL228</strain>
    </source>
</reference>
<proteinExistence type="predicted"/>
<name>A0A1K1NGH5_RUMFL</name>
<gene>
    <name evidence="1" type="ORF">SAMN02910280_1978</name>
</gene>
<sequence length="264" mass="30911">MTFEELKQEATKAETLDELFNIWKEAHSIESEENWETTKGSSKNIPKDNFIGDGIIDPEVFKKENNKILFISNEANIDNPKYEKAGDRRNSFNEYYNDHYDNWKGKMRERICAVFNELIQEPSPEYYNSAKRFAFMNINKRGGNNQIGDGKHIENYCNLYKEFIEKEIKLIAPNLIVWLGIKTFNMNLLQNIGANYKGDILFINVNGKDVPIMKMWHTSNWRGSRKSLNNYDEVEKEYLSIGINNKIIIKLAAKARLEYDLLNK</sequence>
<accession>A0A1K1NGH5</accession>
<dbReference type="AlphaFoldDB" id="A0A1K1NGH5"/>
<dbReference type="Proteomes" id="UP000183461">
    <property type="component" value="Unassembled WGS sequence"/>
</dbReference>
<evidence type="ECO:0000313" key="1">
    <source>
        <dbReference type="EMBL" id="SFW34365.1"/>
    </source>
</evidence>
<evidence type="ECO:0000313" key="2">
    <source>
        <dbReference type="Proteomes" id="UP000183461"/>
    </source>
</evidence>
<organism evidence="1 2">
    <name type="scientific">Ruminococcus flavefaciens</name>
    <dbReference type="NCBI Taxonomy" id="1265"/>
    <lineage>
        <taxon>Bacteria</taxon>
        <taxon>Bacillati</taxon>
        <taxon>Bacillota</taxon>
        <taxon>Clostridia</taxon>
        <taxon>Eubacteriales</taxon>
        <taxon>Oscillospiraceae</taxon>
        <taxon>Ruminococcus</taxon>
    </lineage>
</organism>
<protein>
    <recommendedName>
        <fullName evidence="3">Uracil DNA glycosylase superfamily protein</fullName>
    </recommendedName>
</protein>
<dbReference type="RefSeq" id="WP_072300239.1">
    <property type="nucleotide sequence ID" value="NZ_FPIP01000004.1"/>
</dbReference>
<dbReference type="EMBL" id="FPIP01000004">
    <property type="protein sequence ID" value="SFW34365.1"/>
    <property type="molecule type" value="Genomic_DNA"/>
</dbReference>